<dbReference type="SUPFAM" id="SSF56235">
    <property type="entry name" value="N-terminal nucleophile aminohydrolases (Ntn hydrolases)"/>
    <property type="match status" value="1"/>
</dbReference>
<dbReference type="Gene3D" id="3.60.20.10">
    <property type="entry name" value="Glutamine Phosphoribosylpyrophosphate, subunit 1, domain 1"/>
    <property type="match status" value="1"/>
</dbReference>
<keyword evidence="3 5" id="KW-0539">Nucleus</keyword>
<evidence type="ECO:0000256" key="4">
    <source>
        <dbReference type="PROSITE-ProRule" id="PRU00808"/>
    </source>
</evidence>
<dbReference type="FunFam" id="3.60.20.10:FF:000026">
    <property type="entry name" value="Proteasome subunit alpha type-1"/>
    <property type="match status" value="1"/>
</dbReference>
<dbReference type="GO" id="GO:0006511">
    <property type="term" value="P:ubiquitin-dependent protein catabolic process"/>
    <property type="evidence" value="ECO:0007669"/>
    <property type="project" value="InterPro"/>
</dbReference>
<comment type="caution">
    <text evidence="7">The sequence shown here is derived from an EMBL/GenBank/DDBJ whole genome shotgun (WGS) entry which is preliminary data.</text>
</comment>
<dbReference type="Pfam" id="PF00227">
    <property type="entry name" value="Proteasome"/>
    <property type="match status" value="1"/>
</dbReference>
<comment type="similarity">
    <text evidence="4 5">Belongs to the peptidase T1A family.</text>
</comment>
<dbReference type="GO" id="GO:0005737">
    <property type="term" value="C:cytoplasm"/>
    <property type="evidence" value="ECO:0007669"/>
    <property type="project" value="UniProtKB-SubCell"/>
</dbReference>
<dbReference type="PANTHER" id="PTHR11599">
    <property type="entry name" value="PROTEASOME SUBUNIT ALPHA/BETA"/>
    <property type="match status" value="1"/>
</dbReference>
<dbReference type="InterPro" id="IPR000426">
    <property type="entry name" value="Proteasome_asu_N"/>
</dbReference>
<proteinExistence type="inferred from homology"/>
<comment type="subcellular location">
    <subcellularLocation>
        <location evidence="5">Cytoplasm</location>
    </subcellularLocation>
    <subcellularLocation>
        <location evidence="5">Nucleus</location>
    </subcellularLocation>
</comment>
<evidence type="ECO:0000313" key="7">
    <source>
        <dbReference type="EMBL" id="KAG7527875.1"/>
    </source>
</evidence>
<name>A0A8K0JF69_9TREE</name>
<keyword evidence="2 4" id="KW-0647">Proteasome</keyword>
<dbReference type="SMART" id="SM00948">
    <property type="entry name" value="Proteasome_A_N"/>
    <property type="match status" value="1"/>
</dbReference>
<evidence type="ECO:0000256" key="2">
    <source>
        <dbReference type="ARBA" id="ARBA00022942"/>
    </source>
</evidence>
<feature type="domain" description="Proteasome alpha-type subunits" evidence="6">
    <location>
        <begin position="7"/>
        <end position="29"/>
    </location>
</feature>
<reference evidence="7" key="1">
    <citation type="submission" date="2020-04" db="EMBL/GenBank/DDBJ databases">
        <title>Analysis of mating type loci in Filobasidium floriforme.</title>
        <authorList>
            <person name="Nowrousian M."/>
        </authorList>
    </citation>
    <scope>NUCLEOTIDE SEQUENCE</scope>
    <source>
        <strain evidence="7">CBS 6242</strain>
    </source>
</reference>
<dbReference type="AlphaFoldDB" id="A0A8K0JF69"/>
<dbReference type="InterPro" id="IPR001353">
    <property type="entry name" value="Proteasome_sua/b"/>
</dbReference>
<dbReference type="Pfam" id="PF10584">
    <property type="entry name" value="Proteasome_A_N"/>
    <property type="match status" value="1"/>
</dbReference>
<evidence type="ECO:0000256" key="3">
    <source>
        <dbReference type="ARBA" id="ARBA00023242"/>
    </source>
</evidence>
<evidence type="ECO:0000259" key="6">
    <source>
        <dbReference type="PROSITE" id="PS00388"/>
    </source>
</evidence>
<dbReference type="EMBL" id="JABELV010000222">
    <property type="protein sequence ID" value="KAG7527875.1"/>
    <property type="molecule type" value="Genomic_DNA"/>
</dbReference>
<dbReference type="GO" id="GO:0019773">
    <property type="term" value="C:proteasome core complex, alpha-subunit complex"/>
    <property type="evidence" value="ECO:0007669"/>
    <property type="project" value="UniProtKB-UniRule"/>
</dbReference>
<dbReference type="InterPro" id="IPR034642">
    <property type="entry name" value="Proteasome_subunit_alpha6"/>
</dbReference>
<accession>A0A8K0JF69</accession>
<keyword evidence="1 5" id="KW-0963">Cytoplasm</keyword>
<dbReference type="InterPro" id="IPR029055">
    <property type="entry name" value="Ntn_hydrolases_N"/>
</dbReference>
<gene>
    <name evidence="7" type="ORF">FFLO_06540</name>
</gene>
<dbReference type="GO" id="GO:0005634">
    <property type="term" value="C:nucleus"/>
    <property type="evidence" value="ECO:0007669"/>
    <property type="project" value="UniProtKB-SubCell"/>
</dbReference>
<protein>
    <recommendedName>
        <fullName evidence="5">Proteasome subunit alpha type</fullName>
    </recommendedName>
</protein>
<dbReference type="InterPro" id="IPR050115">
    <property type="entry name" value="Proteasome_alpha"/>
</dbReference>
<evidence type="ECO:0000256" key="5">
    <source>
        <dbReference type="RuleBase" id="RU000551"/>
    </source>
</evidence>
<dbReference type="PROSITE" id="PS51475">
    <property type="entry name" value="PROTEASOME_ALPHA_2"/>
    <property type="match status" value="1"/>
</dbReference>
<keyword evidence="8" id="KW-1185">Reference proteome</keyword>
<evidence type="ECO:0000313" key="8">
    <source>
        <dbReference type="Proteomes" id="UP000812966"/>
    </source>
</evidence>
<evidence type="ECO:0000256" key="1">
    <source>
        <dbReference type="ARBA" id="ARBA00022490"/>
    </source>
</evidence>
<comment type="subunit">
    <text evidence="5">The 26S proteasome consists of a 20S proteasome core and two 19S regulatory subunits.</text>
</comment>
<dbReference type="Proteomes" id="UP000812966">
    <property type="component" value="Unassembled WGS sequence"/>
</dbReference>
<dbReference type="OrthoDB" id="431557at2759"/>
<dbReference type="PROSITE" id="PS00388">
    <property type="entry name" value="PROTEASOME_ALPHA_1"/>
    <property type="match status" value="1"/>
</dbReference>
<sequence length="259" mass="28552">MASRSSYDRYLTVFSPEGRLYQVEYAFKAISGSGITAIAVRGKDTSVIITQRKVPDKLLDPETVTHLFQITPSIGCVMTGMIADARAQVQRTRAEAAEFRYKFGYEITPDGLAKRMANINQVYTQRAGMRPQGIAMILIGIDAELGPQIFKLDPAGYYVGFKATAAGQKQTESINFLEKRWKQQPANAQLDRSAVIELAIEALSSVCATDFKAGEIEIGICSTAEEEPVPEGIKVGEGLFRQMGEEERGEWLVRVGEKD</sequence>
<dbReference type="CDD" id="cd03754">
    <property type="entry name" value="proteasome_alpha_type_6"/>
    <property type="match status" value="1"/>
</dbReference>
<dbReference type="InterPro" id="IPR023332">
    <property type="entry name" value="Proteasome_alpha-type"/>
</dbReference>
<organism evidence="7 8">
    <name type="scientific">Filobasidium floriforme</name>
    <dbReference type="NCBI Taxonomy" id="5210"/>
    <lineage>
        <taxon>Eukaryota</taxon>
        <taxon>Fungi</taxon>
        <taxon>Dikarya</taxon>
        <taxon>Basidiomycota</taxon>
        <taxon>Agaricomycotina</taxon>
        <taxon>Tremellomycetes</taxon>
        <taxon>Filobasidiales</taxon>
        <taxon>Filobasidiaceae</taxon>
        <taxon>Filobasidium</taxon>
    </lineage>
</organism>